<dbReference type="EMBL" id="DXFW01000004">
    <property type="protein sequence ID" value="HIX04838.1"/>
    <property type="molecule type" value="Genomic_DNA"/>
</dbReference>
<dbReference type="NCBIfam" id="TIGR00530">
    <property type="entry name" value="AGP_acyltrn"/>
    <property type="match status" value="1"/>
</dbReference>
<evidence type="ECO:0000256" key="4">
    <source>
        <dbReference type="ARBA" id="ARBA00022679"/>
    </source>
</evidence>
<dbReference type="PANTHER" id="PTHR10434">
    <property type="entry name" value="1-ACYL-SN-GLYCEROL-3-PHOSPHATE ACYLTRANSFERASE"/>
    <property type="match status" value="1"/>
</dbReference>
<organism evidence="9 10">
    <name type="scientific">Candidatus Allofournierella pullicola</name>
    <dbReference type="NCBI Taxonomy" id="2838596"/>
    <lineage>
        <taxon>Bacteria</taxon>
        <taxon>Bacillati</taxon>
        <taxon>Bacillota</taxon>
        <taxon>Clostridia</taxon>
        <taxon>Eubacteriales</taxon>
        <taxon>Oscillospiraceae</taxon>
        <taxon>Allofournierella</taxon>
    </lineage>
</organism>
<sequence>MRTLIWFAYFWGYMLLHLPALRRGLKALEAGDWATADALAAEHVPHWANRLLKLAGVTVTVEGLENIPKGRPCVFAGNHRSYYDIPLVLTQLDAPHGLVSKKEVDKLPLVRGWMRLLHCVFLDREDPRKAMAALNEAIDLVKKGYSLTIFPEGTRNKGAEGSLLEFKSGAFRVATKAKAPIVPLAITGSRDIMENHHMFMHPAHVTIRVLEPIETEGLTKEEIRALPQRTAEAIARHLPSHSGNR</sequence>
<evidence type="ECO:0000256" key="7">
    <source>
        <dbReference type="RuleBase" id="RU361267"/>
    </source>
</evidence>
<evidence type="ECO:0000256" key="3">
    <source>
        <dbReference type="ARBA" id="ARBA00022516"/>
    </source>
</evidence>
<evidence type="ECO:0000256" key="2">
    <source>
        <dbReference type="ARBA" id="ARBA00008655"/>
    </source>
</evidence>
<keyword evidence="7" id="KW-0594">Phospholipid biosynthesis</keyword>
<evidence type="ECO:0000313" key="10">
    <source>
        <dbReference type="Proteomes" id="UP000824193"/>
    </source>
</evidence>
<dbReference type="GO" id="GO:0016020">
    <property type="term" value="C:membrane"/>
    <property type="evidence" value="ECO:0007669"/>
    <property type="project" value="InterPro"/>
</dbReference>
<gene>
    <name evidence="9" type="ORF">H9865_01820</name>
</gene>
<evidence type="ECO:0000256" key="1">
    <source>
        <dbReference type="ARBA" id="ARBA00005189"/>
    </source>
</evidence>
<feature type="domain" description="Phospholipid/glycerol acyltransferase" evidence="8">
    <location>
        <begin position="73"/>
        <end position="189"/>
    </location>
</feature>
<dbReference type="SMART" id="SM00563">
    <property type="entry name" value="PlsC"/>
    <property type="match status" value="1"/>
</dbReference>
<evidence type="ECO:0000256" key="6">
    <source>
        <dbReference type="ARBA" id="ARBA00023315"/>
    </source>
</evidence>
<reference evidence="9" key="1">
    <citation type="journal article" date="2021" name="PeerJ">
        <title>Extensive microbial diversity within the chicken gut microbiome revealed by metagenomics and culture.</title>
        <authorList>
            <person name="Gilroy R."/>
            <person name="Ravi A."/>
            <person name="Getino M."/>
            <person name="Pursley I."/>
            <person name="Horton D.L."/>
            <person name="Alikhan N.F."/>
            <person name="Baker D."/>
            <person name="Gharbi K."/>
            <person name="Hall N."/>
            <person name="Watson M."/>
            <person name="Adriaenssens E.M."/>
            <person name="Foster-Nyarko E."/>
            <person name="Jarju S."/>
            <person name="Secka A."/>
            <person name="Antonio M."/>
            <person name="Oren A."/>
            <person name="Chaudhuri R.R."/>
            <person name="La Ragione R."/>
            <person name="Hildebrand F."/>
            <person name="Pallen M.J."/>
        </authorList>
    </citation>
    <scope>NUCLEOTIDE SEQUENCE</scope>
    <source>
        <strain evidence="9">2239</strain>
    </source>
</reference>
<name>A0A9D2ACL7_9FIRM</name>
<comment type="similarity">
    <text evidence="2 7">Belongs to the 1-acyl-sn-glycerol-3-phosphate acyltransferase family.</text>
</comment>
<proteinExistence type="inferred from homology"/>
<reference evidence="9" key="2">
    <citation type="submission" date="2021-04" db="EMBL/GenBank/DDBJ databases">
        <authorList>
            <person name="Gilroy R."/>
        </authorList>
    </citation>
    <scope>NUCLEOTIDE SEQUENCE</scope>
    <source>
        <strain evidence="9">2239</strain>
    </source>
</reference>
<dbReference type="AlphaFoldDB" id="A0A9D2ACL7"/>
<dbReference type="GO" id="GO:0003841">
    <property type="term" value="F:1-acylglycerol-3-phosphate O-acyltransferase activity"/>
    <property type="evidence" value="ECO:0007669"/>
    <property type="project" value="UniProtKB-UniRule"/>
</dbReference>
<comment type="caution">
    <text evidence="9">The sequence shown here is derived from an EMBL/GenBank/DDBJ whole genome shotgun (WGS) entry which is preliminary data.</text>
</comment>
<protein>
    <recommendedName>
        <fullName evidence="7">1-acyl-sn-glycerol-3-phosphate acyltransferase</fullName>
        <ecNumber evidence="7">2.3.1.51</ecNumber>
    </recommendedName>
</protein>
<dbReference type="Pfam" id="PF01553">
    <property type="entry name" value="Acyltransferase"/>
    <property type="match status" value="1"/>
</dbReference>
<comment type="catalytic activity">
    <reaction evidence="7">
        <text>a 1-acyl-sn-glycero-3-phosphate + an acyl-CoA = a 1,2-diacyl-sn-glycero-3-phosphate + CoA</text>
        <dbReference type="Rhea" id="RHEA:19709"/>
        <dbReference type="ChEBI" id="CHEBI:57287"/>
        <dbReference type="ChEBI" id="CHEBI:57970"/>
        <dbReference type="ChEBI" id="CHEBI:58342"/>
        <dbReference type="ChEBI" id="CHEBI:58608"/>
        <dbReference type="EC" id="2.3.1.51"/>
    </reaction>
</comment>
<keyword evidence="7" id="KW-1208">Phospholipid metabolism</keyword>
<evidence type="ECO:0000259" key="8">
    <source>
        <dbReference type="SMART" id="SM00563"/>
    </source>
</evidence>
<dbReference type="CDD" id="cd07989">
    <property type="entry name" value="LPLAT_AGPAT-like"/>
    <property type="match status" value="1"/>
</dbReference>
<keyword evidence="4 7" id="KW-0808">Transferase</keyword>
<evidence type="ECO:0000256" key="5">
    <source>
        <dbReference type="ARBA" id="ARBA00023098"/>
    </source>
</evidence>
<dbReference type="SUPFAM" id="SSF69593">
    <property type="entry name" value="Glycerol-3-phosphate (1)-acyltransferase"/>
    <property type="match status" value="1"/>
</dbReference>
<dbReference type="PANTHER" id="PTHR10434:SF64">
    <property type="entry name" value="1-ACYL-SN-GLYCEROL-3-PHOSPHATE ACYLTRANSFERASE-RELATED"/>
    <property type="match status" value="1"/>
</dbReference>
<dbReference type="InterPro" id="IPR002123">
    <property type="entry name" value="Plipid/glycerol_acylTrfase"/>
</dbReference>
<dbReference type="InterPro" id="IPR004552">
    <property type="entry name" value="AGP_acyltrans"/>
</dbReference>
<evidence type="ECO:0000313" key="9">
    <source>
        <dbReference type="EMBL" id="HIX04838.1"/>
    </source>
</evidence>
<comment type="pathway">
    <text evidence="1">Lipid metabolism.</text>
</comment>
<keyword evidence="3 7" id="KW-0444">Lipid biosynthesis</keyword>
<dbReference type="EC" id="2.3.1.51" evidence="7"/>
<comment type="domain">
    <text evidence="7">The HXXXXD motif is essential for acyltransferase activity and may constitute the binding site for the phosphate moiety of the glycerol-3-phosphate.</text>
</comment>
<keyword evidence="5 7" id="KW-0443">Lipid metabolism</keyword>
<dbReference type="GO" id="GO:0006654">
    <property type="term" value="P:phosphatidic acid biosynthetic process"/>
    <property type="evidence" value="ECO:0007669"/>
    <property type="project" value="TreeGrafter"/>
</dbReference>
<keyword evidence="6 7" id="KW-0012">Acyltransferase</keyword>
<dbReference type="Proteomes" id="UP000824193">
    <property type="component" value="Unassembled WGS sequence"/>
</dbReference>
<accession>A0A9D2ACL7</accession>